<dbReference type="HOGENOM" id="CLU_2898226_0_0_4"/>
<sequence>MVGTALAKAFFQSAFLSSATVVLISASKNGANGHGLNGLGYFRLPQRYCKGFRLLMQIMNTD</sequence>
<name>C4GKF1_9NEIS</name>
<keyword evidence="2" id="KW-1185">Reference proteome</keyword>
<protein>
    <submittedName>
        <fullName evidence="1">Uncharacterized protein</fullName>
    </submittedName>
</protein>
<gene>
    <name evidence="1" type="ORF">GCWU000324_01454</name>
</gene>
<dbReference type="EMBL" id="ACJW02000003">
    <property type="protein sequence ID" value="EEP67210.1"/>
    <property type="molecule type" value="Genomic_DNA"/>
</dbReference>
<organism evidence="1 2">
    <name type="scientific">Kingella oralis ATCC 51147</name>
    <dbReference type="NCBI Taxonomy" id="629741"/>
    <lineage>
        <taxon>Bacteria</taxon>
        <taxon>Pseudomonadati</taxon>
        <taxon>Pseudomonadota</taxon>
        <taxon>Betaproteobacteria</taxon>
        <taxon>Neisseriales</taxon>
        <taxon>Neisseriaceae</taxon>
        <taxon>Kingella</taxon>
    </lineage>
</organism>
<accession>C4GKF1</accession>
<dbReference type="AlphaFoldDB" id="C4GKF1"/>
<evidence type="ECO:0000313" key="1">
    <source>
        <dbReference type="EMBL" id="EEP67210.1"/>
    </source>
</evidence>
<dbReference type="Proteomes" id="UP000003009">
    <property type="component" value="Unassembled WGS sequence"/>
</dbReference>
<proteinExistence type="predicted"/>
<comment type="caution">
    <text evidence="1">The sequence shown here is derived from an EMBL/GenBank/DDBJ whole genome shotgun (WGS) entry which is preliminary data.</text>
</comment>
<evidence type="ECO:0000313" key="2">
    <source>
        <dbReference type="Proteomes" id="UP000003009"/>
    </source>
</evidence>
<reference evidence="1" key="1">
    <citation type="submission" date="2009-04" db="EMBL/GenBank/DDBJ databases">
        <authorList>
            <person name="Weinstock G."/>
            <person name="Sodergren E."/>
            <person name="Clifton S."/>
            <person name="Fulton L."/>
            <person name="Fulton B."/>
            <person name="Courtney L."/>
            <person name="Fronick C."/>
            <person name="Harrison M."/>
            <person name="Strong C."/>
            <person name="Farmer C."/>
            <person name="Delahaunty K."/>
            <person name="Markovic C."/>
            <person name="Hall O."/>
            <person name="Minx P."/>
            <person name="Tomlinson C."/>
            <person name="Mitreva M."/>
            <person name="Nelson J."/>
            <person name="Hou S."/>
            <person name="Wollam A."/>
            <person name="Pepin K.H."/>
            <person name="Johnson M."/>
            <person name="Bhonagiri V."/>
            <person name="Nash W.E."/>
            <person name="Warren W."/>
            <person name="Chinwalla A."/>
            <person name="Mardis E.R."/>
            <person name="Wilson R.K."/>
        </authorList>
    </citation>
    <scope>NUCLEOTIDE SEQUENCE [LARGE SCALE GENOMIC DNA]</scope>
    <source>
        <strain evidence="1">ATCC 51147</strain>
    </source>
</reference>